<dbReference type="EMBL" id="KN846952">
    <property type="protein sequence ID" value="KIV81285.1"/>
    <property type="molecule type" value="Genomic_DNA"/>
</dbReference>
<gene>
    <name evidence="2" type="ORF">PV11_03482</name>
</gene>
<dbReference type="EMBL" id="KN846952">
    <property type="protein sequence ID" value="KIV81286.1"/>
    <property type="molecule type" value="Genomic_DNA"/>
</dbReference>
<accession>A0A0D1VY35</accession>
<dbReference type="AlphaFoldDB" id="A0A0D1VY35"/>
<name>A0A0D1VY35_9EURO</name>
<feature type="compositionally biased region" description="Acidic residues" evidence="1">
    <location>
        <begin position="24"/>
        <end position="36"/>
    </location>
</feature>
<sequence length="217" mass="24168">MSCLISQRGQCPHDQARIPQEGGGENDQEQGFDEAYDSGAYWGSDPNSSDYSDEDDDHQQEPDGFRKKIFEQAAPYVNKVLANHRDTESLEEISRPFLANLPSRSLLSTNTVHECTQLCTLYPPVPYCRRRDRSASTSPKQHSSVTASFKFISSSVSFCTISSWGACACRRTSNHTSCRSKYAHNLSNLADAAFCCSIRSKVIWLCPVQGPILIRTS</sequence>
<dbReference type="HOGENOM" id="CLU_1272317_0_0_1"/>
<protein>
    <submittedName>
        <fullName evidence="2">Uncharacterized protein</fullName>
    </submittedName>
</protein>
<dbReference type="Proteomes" id="UP000053599">
    <property type="component" value="Unassembled WGS sequence"/>
</dbReference>
<evidence type="ECO:0000313" key="3">
    <source>
        <dbReference type="Proteomes" id="UP000053599"/>
    </source>
</evidence>
<feature type="region of interest" description="Disordered" evidence="1">
    <location>
        <begin position="1"/>
        <end position="62"/>
    </location>
</feature>
<evidence type="ECO:0000256" key="1">
    <source>
        <dbReference type="SAM" id="MobiDB-lite"/>
    </source>
</evidence>
<reference evidence="2 3" key="1">
    <citation type="submission" date="2015-01" db="EMBL/GenBank/DDBJ databases">
        <title>The Genome Sequence of Exophiala sideris CBS121828.</title>
        <authorList>
            <consortium name="The Broad Institute Genomics Platform"/>
            <person name="Cuomo C."/>
            <person name="de Hoog S."/>
            <person name="Gorbushina A."/>
            <person name="Stielow B."/>
            <person name="Teixiera M."/>
            <person name="Abouelleil A."/>
            <person name="Chapman S.B."/>
            <person name="Priest M."/>
            <person name="Young S.K."/>
            <person name="Wortman J."/>
            <person name="Nusbaum C."/>
            <person name="Birren B."/>
        </authorList>
    </citation>
    <scope>NUCLEOTIDE SEQUENCE [LARGE SCALE GENOMIC DNA]</scope>
    <source>
        <strain evidence="2 3">CBS 121828</strain>
    </source>
</reference>
<evidence type="ECO:0000313" key="2">
    <source>
        <dbReference type="EMBL" id="KIV81285.1"/>
    </source>
</evidence>
<proteinExistence type="predicted"/>
<organism evidence="2 3">
    <name type="scientific">Exophiala sideris</name>
    <dbReference type="NCBI Taxonomy" id="1016849"/>
    <lineage>
        <taxon>Eukaryota</taxon>
        <taxon>Fungi</taxon>
        <taxon>Dikarya</taxon>
        <taxon>Ascomycota</taxon>
        <taxon>Pezizomycotina</taxon>
        <taxon>Eurotiomycetes</taxon>
        <taxon>Chaetothyriomycetidae</taxon>
        <taxon>Chaetothyriales</taxon>
        <taxon>Herpotrichiellaceae</taxon>
        <taxon>Exophiala</taxon>
    </lineage>
</organism>